<dbReference type="Proteomes" id="UP001432322">
    <property type="component" value="Unassembled WGS sequence"/>
</dbReference>
<sequence length="177" mass="17815">EESSVESDGSIGLGDLDEAVNKSLEFSGLALSDVSSETGTGEVKGVDEAERGGSSSSSGSKVKSEELPELPLLVDPVGEQLLEGVLEGEVQGLGGEVSDNVGEISSPESGESLLLGHTDEHIDDTLVTLVGSNRAGDVLHLKEQLDALDGGDGSLGDGGGRTSGGQVEEELAGVEGL</sequence>
<feature type="compositionally biased region" description="Acidic residues" evidence="1">
    <location>
        <begin position="167"/>
        <end position="177"/>
    </location>
</feature>
<feature type="region of interest" description="Disordered" evidence="1">
    <location>
        <begin position="30"/>
        <end position="71"/>
    </location>
</feature>
<accession>A0AAV5W3R7</accession>
<organism evidence="2 3">
    <name type="scientific">Pristionchus fissidentatus</name>
    <dbReference type="NCBI Taxonomy" id="1538716"/>
    <lineage>
        <taxon>Eukaryota</taxon>
        <taxon>Metazoa</taxon>
        <taxon>Ecdysozoa</taxon>
        <taxon>Nematoda</taxon>
        <taxon>Chromadorea</taxon>
        <taxon>Rhabditida</taxon>
        <taxon>Rhabditina</taxon>
        <taxon>Diplogasteromorpha</taxon>
        <taxon>Diplogasteroidea</taxon>
        <taxon>Neodiplogasteridae</taxon>
        <taxon>Pristionchus</taxon>
    </lineage>
</organism>
<name>A0AAV5W3R7_9BILA</name>
<reference evidence="2" key="1">
    <citation type="submission" date="2023-10" db="EMBL/GenBank/DDBJ databases">
        <title>Genome assembly of Pristionchus species.</title>
        <authorList>
            <person name="Yoshida K."/>
            <person name="Sommer R.J."/>
        </authorList>
    </citation>
    <scope>NUCLEOTIDE SEQUENCE</scope>
    <source>
        <strain evidence="2">RS5133</strain>
    </source>
</reference>
<protein>
    <submittedName>
        <fullName evidence="2">Uncharacterized protein</fullName>
    </submittedName>
</protein>
<evidence type="ECO:0000313" key="2">
    <source>
        <dbReference type="EMBL" id="GMT26435.1"/>
    </source>
</evidence>
<feature type="region of interest" description="Disordered" evidence="1">
    <location>
        <begin position="93"/>
        <end position="112"/>
    </location>
</feature>
<feature type="compositionally biased region" description="Low complexity" evidence="1">
    <location>
        <begin position="102"/>
        <end position="112"/>
    </location>
</feature>
<evidence type="ECO:0000313" key="3">
    <source>
        <dbReference type="Proteomes" id="UP001432322"/>
    </source>
</evidence>
<gene>
    <name evidence="2" type="ORF">PFISCL1PPCAC_17732</name>
</gene>
<feature type="region of interest" description="Disordered" evidence="1">
    <location>
        <begin position="147"/>
        <end position="177"/>
    </location>
</feature>
<keyword evidence="3" id="KW-1185">Reference proteome</keyword>
<feature type="compositionally biased region" description="Gly residues" evidence="1">
    <location>
        <begin position="150"/>
        <end position="163"/>
    </location>
</feature>
<comment type="caution">
    <text evidence="2">The sequence shown here is derived from an EMBL/GenBank/DDBJ whole genome shotgun (WGS) entry which is preliminary data.</text>
</comment>
<dbReference type="EMBL" id="BTSY01000005">
    <property type="protein sequence ID" value="GMT26435.1"/>
    <property type="molecule type" value="Genomic_DNA"/>
</dbReference>
<feature type="non-terminal residue" evidence="2">
    <location>
        <position position="177"/>
    </location>
</feature>
<dbReference type="AlphaFoldDB" id="A0AAV5W3R7"/>
<proteinExistence type="predicted"/>
<feature type="non-terminal residue" evidence="2">
    <location>
        <position position="1"/>
    </location>
</feature>
<evidence type="ECO:0000256" key="1">
    <source>
        <dbReference type="SAM" id="MobiDB-lite"/>
    </source>
</evidence>